<organism evidence="2 3">
    <name type="scientific">Cellulomonas carbonis T26</name>
    <dbReference type="NCBI Taxonomy" id="947969"/>
    <lineage>
        <taxon>Bacteria</taxon>
        <taxon>Bacillati</taxon>
        <taxon>Actinomycetota</taxon>
        <taxon>Actinomycetes</taxon>
        <taxon>Micrococcales</taxon>
        <taxon>Cellulomonadaceae</taxon>
        <taxon>Cellulomonas</taxon>
    </lineage>
</organism>
<proteinExistence type="predicted"/>
<dbReference type="AlphaFoldDB" id="A0A0A0BRN8"/>
<keyword evidence="2" id="KW-0808">Transferase</keyword>
<evidence type="ECO:0000313" key="2">
    <source>
        <dbReference type="EMBL" id="KGM10297.1"/>
    </source>
</evidence>
<dbReference type="RefSeq" id="WP_052426276.1">
    <property type="nucleotide sequence ID" value="NZ_AXCY01000055.1"/>
</dbReference>
<feature type="domain" description="Polysaccharide pyruvyl transferase" evidence="1">
    <location>
        <begin position="89"/>
        <end position="355"/>
    </location>
</feature>
<dbReference type="Proteomes" id="UP000029839">
    <property type="component" value="Unassembled WGS sequence"/>
</dbReference>
<comment type="caution">
    <text evidence="2">The sequence shown here is derived from an EMBL/GenBank/DDBJ whole genome shotgun (WGS) entry which is preliminary data.</text>
</comment>
<evidence type="ECO:0000259" key="1">
    <source>
        <dbReference type="Pfam" id="PF04230"/>
    </source>
</evidence>
<dbReference type="PANTHER" id="PTHR36836">
    <property type="entry name" value="COLANIC ACID BIOSYNTHESIS PROTEIN WCAK"/>
    <property type="match status" value="1"/>
</dbReference>
<protein>
    <submittedName>
        <fullName evidence="2">Colanic acid biosynthesis glycosyl transferase</fullName>
    </submittedName>
</protein>
<gene>
    <name evidence="2" type="ORF">N868_15765</name>
</gene>
<dbReference type="InterPro" id="IPR007345">
    <property type="entry name" value="Polysacch_pyruvyl_Trfase"/>
</dbReference>
<reference evidence="2 3" key="1">
    <citation type="submission" date="2013-08" db="EMBL/GenBank/DDBJ databases">
        <title>Genome sequencing of Cellulomonas carbonis T26.</title>
        <authorList>
            <person name="Chen F."/>
            <person name="Li Y."/>
            <person name="Wang G."/>
        </authorList>
    </citation>
    <scope>NUCLEOTIDE SEQUENCE [LARGE SCALE GENOMIC DNA]</scope>
    <source>
        <strain evidence="2 3">T26</strain>
    </source>
</reference>
<dbReference type="GO" id="GO:0016740">
    <property type="term" value="F:transferase activity"/>
    <property type="evidence" value="ECO:0007669"/>
    <property type="project" value="UniProtKB-KW"/>
</dbReference>
<sequence>MTRVLYLGTVVSNGGDAAIQRAQMAVLDAGLGRTTTALHDNLPPVARRLFPGCDVLPATYPVVDRPAGSSLVRRVVRRANKERVRLAARVWGGGRGPGRLLVTRAEAAQLSSIASADVVAYTGGTSLIEKYSVEGKLYEVDLALALGRPVVLLPQSLGPFRVEKNRRVVRDVLGRVDAVFLRDERSLRFLEEIGARTDHVRVVPDIVFALHTAAASERLAAAEIPAQGAKVAVSIRDCRAFFEGSPEERADRDEAFRDAVAALVTALVRDHGADVTFVSTCQGVPEYWTDDSVVARAVADRLPDDVAARTRVDDAFHDTDELLALLGSFDLLVATRLHAAILGLDAGTPVLPIAYEFKTEEVMGQLGLGDLVVTIDDATPTTLTAALDRLLTGLPTLRVPAATALSAVGDEARRTGDLVADAVRAHGAAGTSPRTTAPAPA</sequence>
<evidence type="ECO:0000313" key="3">
    <source>
        <dbReference type="Proteomes" id="UP000029839"/>
    </source>
</evidence>
<name>A0A0A0BRN8_9CELL</name>
<dbReference type="OrthoDB" id="9771846at2"/>
<accession>A0A0A0BRN8</accession>
<keyword evidence="3" id="KW-1185">Reference proteome</keyword>
<dbReference type="Pfam" id="PF04230">
    <property type="entry name" value="PS_pyruv_trans"/>
    <property type="match status" value="1"/>
</dbReference>
<dbReference type="EMBL" id="AXCY01000055">
    <property type="protein sequence ID" value="KGM10297.1"/>
    <property type="molecule type" value="Genomic_DNA"/>
</dbReference>
<reference evidence="2 3" key="2">
    <citation type="journal article" date="2015" name="Stand. Genomic Sci.">
        <title>Draft genome sequence of Cellulomonas carbonis T26(T) and comparative analysis of six Cellulomonas genomes.</title>
        <authorList>
            <person name="Zhuang W."/>
            <person name="Zhang S."/>
            <person name="Xia X."/>
            <person name="Wang G."/>
        </authorList>
    </citation>
    <scope>NUCLEOTIDE SEQUENCE [LARGE SCALE GENOMIC DNA]</scope>
    <source>
        <strain evidence="2 3">T26</strain>
    </source>
</reference>
<dbReference type="PANTHER" id="PTHR36836:SF1">
    <property type="entry name" value="COLANIC ACID BIOSYNTHESIS PROTEIN WCAK"/>
    <property type="match status" value="1"/>
</dbReference>